<name>A0A7D5LZE1_ERISI</name>
<dbReference type="OrthoDB" id="6090360at2759"/>
<reference evidence="2" key="1">
    <citation type="submission" date="2019-12" db="EMBL/GenBank/DDBJ databases">
        <authorList>
            <person name="Li X."/>
            <person name="Chen T."/>
        </authorList>
    </citation>
    <scope>NUCLEOTIDE SEQUENCE</scope>
</reference>
<dbReference type="InterPro" id="IPR036397">
    <property type="entry name" value="RNaseH_sf"/>
</dbReference>
<feature type="region of interest" description="Disordered" evidence="1">
    <location>
        <begin position="116"/>
        <end position="147"/>
    </location>
</feature>
<protein>
    <submittedName>
        <fullName evidence="2">Allatostatin</fullName>
    </submittedName>
</protein>
<evidence type="ECO:0000256" key="1">
    <source>
        <dbReference type="SAM" id="MobiDB-lite"/>
    </source>
</evidence>
<dbReference type="EMBL" id="MN849874">
    <property type="protein sequence ID" value="QLH02009.1"/>
    <property type="molecule type" value="mRNA"/>
</dbReference>
<feature type="region of interest" description="Disordered" evidence="1">
    <location>
        <begin position="168"/>
        <end position="217"/>
    </location>
</feature>
<dbReference type="SUPFAM" id="SSF53098">
    <property type="entry name" value="Ribonuclease H-like"/>
    <property type="match status" value="1"/>
</dbReference>
<dbReference type="PANTHER" id="PTHR37984:SF5">
    <property type="entry name" value="PROTEIN NYNRIN-LIKE"/>
    <property type="match status" value="1"/>
</dbReference>
<accession>A0A7D5LZE1</accession>
<feature type="compositionally biased region" description="Basic and acidic residues" evidence="1">
    <location>
        <begin position="123"/>
        <end position="141"/>
    </location>
</feature>
<dbReference type="Gene3D" id="3.30.420.10">
    <property type="entry name" value="Ribonuclease H-like superfamily/Ribonuclease H"/>
    <property type="match status" value="1"/>
</dbReference>
<organism evidence="2">
    <name type="scientific">Eriocheir sinensis</name>
    <name type="common">Chinese mitten crab</name>
    <dbReference type="NCBI Taxonomy" id="95602"/>
    <lineage>
        <taxon>Eukaryota</taxon>
        <taxon>Metazoa</taxon>
        <taxon>Ecdysozoa</taxon>
        <taxon>Arthropoda</taxon>
        <taxon>Crustacea</taxon>
        <taxon>Multicrustacea</taxon>
        <taxon>Malacostraca</taxon>
        <taxon>Eumalacostraca</taxon>
        <taxon>Eucarida</taxon>
        <taxon>Decapoda</taxon>
        <taxon>Pleocyemata</taxon>
        <taxon>Brachyura</taxon>
        <taxon>Eubrachyura</taxon>
        <taxon>Grapsoidea</taxon>
        <taxon>Varunidae</taxon>
        <taxon>Eriocheir</taxon>
    </lineage>
</organism>
<dbReference type="InterPro" id="IPR050951">
    <property type="entry name" value="Retrovirus_Pol_polyprotein"/>
</dbReference>
<dbReference type="AlphaFoldDB" id="A0A7D5LZE1"/>
<gene>
    <name evidence="2" type="primary">AST</name>
</gene>
<sequence length="368" mass="40905">MAVCYFSKWIEARPLKPKEAVEVARFLYEDIICRHGCVAIQINDQGREFVNSVSVELHTLTGTTQRITSAYHPQASTMQLAALTATLLTLVAAAAAQDKASGLAVTQAKRAGWSSMRGAWGKRTTEDAPDHGLQDGEEKRGNWNKFQGSWGKRADELSEDAALQAAEDKRGNWNKFQGSWGKRGDEAATEDDLQDAEDKRTSWGKFQGSWGKRGDDLLPIPDVDDKRNNWSKFQGSWGKRAGWSSLQGAWGKRAWSNLQGAWGKRSDGGDDAEDEALEEEELQVAPEALARMVAVGPVKRGWALWGKRPDYPAISPRSTNWSSLRGTWGKRSGDWSNLRGAWGKRNPNDWAHFRGSWGKRTPDFLLSA</sequence>
<proteinExistence type="evidence at transcript level"/>
<evidence type="ECO:0000313" key="2">
    <source>
        <dbReference type="EMBL" id="QLH02009.1"/>
    </source>
</evidence>
<dbReference type="PANTHER" id="PTHR37984">
    <property type="entry name" value="PROTEIN CBG26694"/>
    <property type="match status" value="1"/>
</dbReference>
<dbReference type="InterPro" id="IPR012337">
    <property type="entry name" value="RNaseH-like_sf"/>
</dbReference>
<dbReference type="GO" id="GO:0003676">
    <property type="term" value="F:nucleic acid binding"/>
    <property type="evidence" value="ECO:0007669"/>
    <property type="project" value="InterPro"/>
</dbReference>